<dbReference type="InterPro" id="IPR020904">
    <property type="entry name" value="Sc_DH/Rdtase_CS"/>
</dbReference>
<evidence type="ECO:0000256" key="1">
    <source>
        <dbReference type="ARBA" id="ARBA00006484"/>
    </source>
</evidence>
<dbReference type="PANTHER" id="PTHR24321:SF13">
    <property type="entry name" value="2,3-DIHYDRO-2,3-DIHYDROXYBENZOATE DEHYDROGENASE"/>
    <property type="match status" value="1"/>
</dbReference>
<protein>
    <submittedName>
        <fullName evidence="3">SDR family oxidoreductase</fullName>
    </submittedName>
</protein>
<comment type="similarity">
    <text evidence="1">Belongs to the short-chain dehydrogenases/reductases (SDR) family.</text>
</comment>
<dbReference type="InterPro" id="IPR003560">
    <property type="entry name" value="DHB_DH"/>
</dbReference>
<dbReference type="PROSITE" id="PS00061">
    <property type="entry name" value="ADH_SHORT"/>
    <property type="match status" value="1"/>
</dbReference>
<keyword evidence="4" id="KW-1185">Reference proteome</keyword>
<proteinExistence type="inferred from homology"/>
<evidence type="ECO:0000313" key="3">
    <source>
        <dbReference type="EMBL" id="MFC3630529.1"/>
    </source>
</evidence>
<dbReference type="InterPro" id="IPR002347">
    <property type="entry name" value="SDR_fam"/>
</dbReference>
<evidence type="ECO:0000313" key="4">
    <source>
        <dbReference type="Proteomes" id="UP001595539"/>
    </source>
</evidence>
<dbReference type="EMBL" id="JBHRXY010000011">
    <property type="protein sequence ID" value="MFC3630529.1"/>
    <property type="molecule type" value="Genomic_DNA"/>
</dbReference>
<reference evidence="4" key="1">
    <citation type="journal article" date="2019" name="Int. J. Syst. Evol. Microbiol.">
        <title>The Global Catalogue of Microorganisms (GCM) 10K type strain sequencing project: providing services to taxonomists for standard genome sequencing and annotation.</title>
        <authorList>
            <consortium name="The Broad Institute Genomics Platform"/>
            <consortium name="The Broad Institute Genome Sequencing Center for Infectious Disease"/>
            <person name="Wu L."/>
            <person name="Ma J."/>
        </authorList>
    </citation>
    <scope>NUCLEOTIDE SEQUENCE [LARGE SCALE GENOMIC DNA]</scope>
    <source>
        <strain evidence="4">KCTC 42473</strain>
    </source>
</reference>
<keyword evidence="2" id="KW-0560">Oxidoreductase</keyword>
<organism evidence="3 4">
    <name type="scientific">Paracoccus angustae</name>
    <dbReference type="NCBI Taxonomy" id="1671480"/>
    <lineage>
        <taxon>Bacteria</taxon>
        <taxon>Pseudomonadati</taxon>
        <taxon>Pseudomonadota</taxon>
        <taxon>Alphaproteobacteria</taxon>
        <taxon>Rhodobacterales</taxon>
        <taxon>Paracoccaceae</taxon>
        <taxon>Paracoccus</taxon>
    </lineage>
</organism>
<dbReference type="PANTHER" id="PTHR24321">
    <property type="entry name" value="DEHYDROGENASES, SHORT CHAIN"/>
    <property type="match status" value="1"/>
</dbReference>
<dbReference type="RefSeq" id="WP_377762296.1">
    <property type="nucleotide sequence ID" value="NZ_JBHRXY010000011.1"/>
</dbReference>
<comment type="caution">
    <text evidence="3">The sequence shown here is derived from an EMBL/GenBank/DDBJ whole genome shotgun (WGS) entry which is preliminary data.</text>
</comment>
<dbReference type="SUPFAM" id="SSF51735">
    <property type="entry name" value="NAD(P)-binding Rossmann-fold domains"/>
    <property type="match status" value="1"/>
</dbReference>
<dbReference type="Proteomes" id="UP001595539">
    <property type="component" value="Unassembled WGS sequence"/>
</dbReference>
<dbReference type="InterPro" id="IPR036291">
    <property type="entry name" value="NAD(P)-bd_dom_sf"/>
</dbReference>
<dbReference type="Pfam" id="PF13561">
    <property type="entry name" value="adh_short_C2"/>
    <property type="match status" value="1"/>
</dbReference>
<sequence>MMRLDGFEDRAAFVTGAAGGIGRALVAMLAGAGARVFATDTPAALEAAPDAMPGVVWHPLDVRDSAAVDAAVARAAAELGPIRLGAHVAGVLATGTVVDTPDAEWQRVMDVNAGGVFRVGRALGARMRDQGTGGALVVIGSNAGGIPRHAMGPYAASKAAAAMLVRCLGLELAPHGIRCNIVAPGSTLTPMQTGMWTDNGGAARVVAGDLASFRTGIPLGKLATPRDIALAAMFLLSEGAGHITMADLYVDGGATLRG</sequence>
<gene>
    <name evidence="3" type="ORF">ACFOM8_13855</name>
</gene>
<evidence type="ECO:0000256" key="2">
    <source>
        <dbReference type="ARBA" id="ARBA00023002"/>
    </source>
</evidence>
<dbReference type="PRINTS" id="PR01397">
    <property type="entry name" value="DHBDHDRGNASE"/>
</dbReference>
<name>A0ABV7U633_9RHOB</name>
<accession>A0ABV7U633</accession>
<dbReference type="Gene3D" id="3.40.50.720">
    <property type="entry name" value="NAD(P)-binding Rossmann-like Domain"/>
    <property type="match status" value="1"/>
</dbReference>